<feature type="domain" description="NWD NACHT-NTPase N-terminal" evidence="4">
    <location>
        <begin position="175"/>
        <end position="350"/>
    </location>
</feature>
<dbReference type="PANTHER" id="PTHR10039">
    <property type="entry name" value="AMELOGENIN"/>
    <property type="match status" value="1"/>
</dbReference>
<dbReference type="PROSITE" id="PS00379">
    <property type="entry name" value="CDP_ALCOHOL_P_TRANSF"/>
    <property type="match status" value="1"/>
</dbReference>
<keyword evidence="2" id="KW-0040">ANK repeat</keyword>
<dbReference type="PANTHER" id="PTHR10039:SF15">
    <property type="entry name" value="NACHT DOMAIN-CONTAINING PROTEIN"/>
    <property type="match status" value="1"/>
</dbReference>
<gene>
    <name evidence="6" type="ORF">QBC47DRAFT_130878</name>
</gene>
<dbReference type="PROSITE" id="PS50297">
    <property type="entry name" value="ANK_REP_REGION"/>
    <property type="match status" value="1"/>
</dbReference>
<dbReference type="Pfam" id="PF17100">
    <property type="entry name" value="NACHT_N"/>
    <property type="match status" value="1"/>
</dbReference>
<evidence type="ECO:0000259" key="4">
    <source>
        <dbReference type="Pfam" id="PF17100"/>
    </source>
</evidence>
<dbReference type="PROSITE" id="PS50088">
    <property type="entry name" value="ANK_REPEAT"/>
    <property type="match status" value="2"/>
</dbReference>
<evidence type="ECO:0000256" key="3">
    <source>
        <dbReference type="SAM" id="MobiDB-lite"/>
    </source>
</evidence>
<protein>
    <recommendedName>
        <fullName evidence="8">NACHT domain-containing protein</fullName>
    </recommendedName>
</protein>
<dbReference type="Pfam" id="PF24883">
    <property type="entry name" value="NPHP3_N"/>
    <property type="match status" value="1"/>
</dbReference>
<feature type="repeat" description="ANK" evidence="2">
    <location>
        <begin position="1271"/>
        <end position="1303"/>
    </location>
</feature>
<dbReference type="SMART" id="SM00248">
    <property type="entry name" value="ANK"/>
    <property type="match status" value="7"/>
</dbReference>
<evidence type="ECO:0000259" key="5">
    <source>
        <dbReference type="Pfam" id="PF24883"/>
    </source>
</evidence>
<feature type="repeat" description="ANK" evidence="2">
    <location>
        <begin position="1097"/>
        <end position="1129"/>
    </location>
</feature>
<reference evidence="6" key="1">
    <citation type="submission" date="2023-06" db="EMBL/GenBank/DDBJ databases">
        <title>Genome-scale phylogeny and comparative genomics of the fungal order Sordariales.</title>
        <authorList>
            <consortium name="Lawrence Berkeley National Laboratory"/>
            <person name="Hensen N."/>
            <person name="Bonometti L."/>
            <person name="Westerberg I."/>
            <person name="Brannstrom I.O."/>
            <person name="Guillou S."/>
            <person name="Cros-Aarteil S."/>
            <person name="Calhoun S."/>
            <person name="Haridas S."/>
            <person name="Kuo A."/>
            <person name="Mondo S."/>
            <person name="Pangilinan J."/>
            <person name="Riley R."/>
            <person name="Labutti K."/>
            <person name="Andreopoulos B."/>
            <person name="Lipzen A."/>
            <person name="Chen C."/>
            <person name="Yanf M."/>
            <person name="Daum C."/>
            <person name="Ng V."/>
            <person name="Clum A."/>
            <person name="Steindorff A."/>
            <person name="Ohm R."/>
            <person name="Martin F."/>
            <person name="Silar P."/>
            <person name="Natvig D."/>
            <person name="Lalanne C."/>
            <person name="Gautier V."/>
            <person name="Ament-Velasquez S.L."/>
            <person name="Kruys A."/>
            <person name="Hutchinson M.I."/>
            <person name="Powell A.J."/>
            <person name="Barry K."/>
            <person name="Miller A.N."/>
            <person name="Grigoriev I.V."/>
            <person name="Debuchy R."/>
            <person name="Gladieux P."/>
            <person name="Thoren M.H."/>
            <person name="Johannesson H."/>
        </authorList>
    </citation>
    <scope>NUCLEOTIDE SEQUENCE</scope>
    <source>
        <strain evidence="6">PSN4</strain>
    </source>
</reference>
<comment type="caution">
    <text evidence="6">The sequence shown here is derived from an EMBL/GenBank/DDBJ whole genome shotgun (WGS) entry which is preliminary data.</text>
</comment>
<evidence type="ECO:0008006" key="8">
    <source>
        <dbReference type="Google" id="ProtNLM"/>
    </source>
</evidence>
<evidence type="ECO:0000313" key="6">
    <source>
        <dbReference type="EMBL" id="KAK1749672.1"/>
    </source>
</evidence>
<feature type="domain" description="Nephrocystin 3-like N-terminal" evidence="5">
    <location>
        <begin position="441"/>
        <end position="601"/>
    </location>
</feature>
<organism evidence="6 7">
    <name type="scientific">Echria macrotheca</name>
    <dbReference type="NCBI Taxonomy" id="438768"/>
    <lineage>
        <taxon>Eukaryota</taxon>
        <taxon>Fungi</taxon>
        <taxon>Dikarya</taxon>
        <taxon>Ascomycota</taxon>
        <taxon>Pezizomycotina</taxon>
        <taxon>Sordariomycetes</taxon>
        <taxon>Sordariomycetidae</taxon>
        <taxon>Sordariales</taxon>
        <taxon>Schizotheciaceae</taxon>
        <taxon>Echria</taxon>
    </lineage>
</organism>
<sequence length="1466" mass="161427">MSIDTCSCLCDFLSCKRLFSRHVSGNPATGNTTGTAAVGTRTAPAVGDEKVDEKTVAPEIQRQTPTQIPKNGTAVLERDDTPATAVRPILEMPKATNDNPRDKVLIEPRETVTFSEGSIAGTDRASKAGSLIVEVTTSCWFIAREKFLQEDGKLWHSFECVLTETSTINVSADTPPRPLVDIMRNVVDQQIKRINSRAWTVRFPFRERPTEIRSIIQRLVEFAKVTKPVWSAASGVDPLLVGLPLGGLAVLVELIGNAKTEHDALLKGVDLVTDLVLIYWEVERKVATNRLTALLTRLHDALTDLYVAILRFLASASTTLHTNTAIRTASDTIKRHNWKSQVEDIDQRHQKCERLAKHLITATAWDEGLIERMKEVVDKALDGTKQKIEQIKNSLQAEQKMTIEVLNWVSSVDVGDHHETVRGRMGEYYAKRSGARVREVVDAWLRSETPTFWLTGSVGTGKSSLVSTIVEWLYEMNRSDSGAGLAFFYCVRSETGSAVEVLRSLVAQLSWEPDGFSVAEAVRSRYKKVQPRSPSGDRRRLTAEDCCQLIGEELAPQFLKITIIIDALDECEDYDVLLSSLSIIYQRSPDSCSIKILLSSRNGVELPATFPPWHRRDLDSEQNLTRDDLERLIQTEVEGCDELNLGKRLLDGKYPELENRLVEALKERAQGGFQWTKLHLAAILRGPMAERPRTEKDAAARISALELGKTISQLPDLKRAYDQAYTDNTGSTVNSWAATLARRAYRIVLAAKRDLSIDAVVCAIRHEDEDENDQKSPRPVSDVPDQFTKVTQDMDESVDAELIQKLCSNFLVCGTDGTFKFAHVSVRDYLLQRPEEEYAIERCHAQMAASCIRCLLVHFNHSGSTASEAASIAETESGGMPDSSTSFHSTAGERADGMAARTVDLEAVPGDISDPAGDFVESGHIPMTSGSASSSTASHANVQSKDDFLEYALLLWADHFAESQKHRSSGVLARLLKDFCHGTRSVGGVVGTSDSQAQPLLLNWLHDLGSKSPSSLPAKIRDAMVDPPTPLVLASIWGIADIFEYTSEADKANASHVRTQEGATLLSLAARYQSRPVPIVERMLQLGCPVDTQHPDTKRTALLEAAYAGHEEVLQYLLRQGADINVRDAARDSLLSTAASHCDLRTVKLVLEVWLREDGDRAEIHEAAVRACDRKDDTSGSLISMFLAQTQSSLVRENLNSQSRSGRYAVVEAVKAGNRAAFTVLLECSVNPNVVDGTGAVPLQICGDTSMARALLQTRRIKANVDFTGGIHGSAVHAAIQNNQIPMLELLAEFGADLNLSPRPSGTEQPRGPPLFFALSVGREEVALWLLEMSGTSPTADSSRVSSRRRVVDVNMVMSEDMFPNPDCCPSCSGFPVPRTALQVAIWKKRDIGIIRRLLDCKARTFRPSTSKNRCTDANISSRPIFSTTLTGQATPGERCCRQLSKAFFISPCLHRRTSLNSLPFC</sequence>
<dbReference type="InterPro" id="IPR031359">
    <property type="entry name" value="NACHT_N"/>
</dbReference>
<accession>A0AAJ0B152</accession>
<dbReference type="EMBL" id="MU839853">
    <property type="protein sequence ID" value="KAK1749672.1"/>
    <property type="molecule type" value="Genomic_DNA"/>
</dbReference>
<feature type="compositionally biased region" description="Low complexity" evidence="3">
    <location>
        <begin position="870"/>
        <end position="879"/>
    </location>
</feature>
<keyword evidence="7" id="KW-1185">Reference proteome</keyword>
<dbReference type="Proteomes" id="UP001239445">
    <property type="component" value="Unassembled WGS sequence"/>
</dbReference>
<dbReference type="InterPro" id="IPR027417">
    <property type="entry name" value="P-loop_NTPase"/>
</dbReference>
<dbReference type="Gene3D" id="3.40.50.300">
    <property type="entry name" value="P-loop containing nucleotide triphosphate hydrolases"/>
    <property type="match status" value="1"/>
</dbReference>
<dbReference type="Gene3D" id="1.25.40.20">
    <property type="entry name" value="Ankyrin repeat-containing domain"/>
    <property type="match status" value="2"/>
</dbReference>
<dbReference type="InterPro" id="IPR002110">
    <property type="entry name" value="Ankyrin_rpt"/>
</dbReference>
<feature type="region of interest" description="Disordered" evidence="3">
    <location>
        <begin position="870"/>
        <end position="890"/>
    </location>
</feature>
<dbReference type="SUPFAM" id="SSF52540">
    <property type="entry name" value="P-loop containing nucleoside triphosphate hydrolases"/>
    <property type="match status" value="1"/>
</dbReference>
<evidence type="ECO:0000256" key="1">
    <source>
        <dbReference type="ARBA" id="ARBA00022737"/>
    </source>
</evidence>
<keyword evidence="1" id="KW-0677">Repeat</keyword>
<dbReference type="InterPro" id="IPR056884">
    <property type="entry name" value="NPHP3-like_N"/>
</dbReference>
<dbReference type="InterPro" id="IPR036770">
    <property type="entry name" value="Ankyrin_rpt-contain_sf"/>
</dbReference>
<evidence type="ECO:0000313" key="7">
    <source>
        <dbReference type="Proteomes" id="UP001239445"/>
    </source>
</evidence>
<dbReference type="Pfam" id="PF12796">
    <property type="entry name" value="Ank_2"/>
    <property type="match status" value="1"/>
</dbReference>
<dbReference type="SUPFAM" id="SSF48403">
    <property type="entry name" value="Ankyrin repeat"/>
    <property type="match status" value="1"/>
</dbReference>
<evidence type="ECO:0000256" key="2">
    <source>
        <dbReference type="PROSITE-ProRule" id="PRU00023"/>
    </source>
</evidence>
<proteinExistence type="predicted"/>
<name>A0AAJ0B152_9PEZI</name>
<dbReference type="InterPro" id="IPR048254">
    <property type="entry name" value="CDP_ALCOHOL_P_TRANSF_CS"/>
</dbReference>